<dbReference type="Proteomes" id="UP000799118">
    <property type="component" value="Unassembled WGS sequence"/>
</dbReference>
<feature type="signal peptide" evidence="1">
    <location>
        <begin position="1"/>
        <end position="24"/>
    </location>
</feature>
<protein>
    <submittedName>
        <fullName evidence="2">Uncharacterized protein</fullName>
    </submittedName>
</protein>
<dbReference type="OrthoDB" id="3129684at2759"/>
<gene>
    <name evidence="2" type="ORF">BT96DRAFT_938753</name>
</gene>
<evidence type="ECO:0000313" key="3">
    <source>
        <dbReference type="Proteomes" id="UP000799118"/>
    </source>
</evidence>
<reference evidence="2" key="1">
    <citation type="journal article" date="2019" name="Environ. Microbiol.">
        <title>Fungal ecological strategies reflected in gene transcription - a case study of two litter decomposers.</title>
        <authorList>
            <person name="Barbi F."/>
            <person name="Kohler A."/>
            <person name="Barry K."/>
            <person name="Baskaran P."/>
            <person name="Daum C."/>
            <person name="Fauchery L."/>
            <person name="Ihrmark K."/>
            <person name="Kuo A."/>
            <person name="LaButti K."/>
            <person name="Lipzen A."/>
            <person name="Morin E."/>
            <person name="Grigoriev I.V."/>
            <person name="Henrissat B."/>
            <person name="Lindahl B."/>
            <person name="Martin F."/>
        </authorList>
    </citation>
    <scope>NUCLEOTIDE SEQUENCE</scope>
    <source>
        <strain evidence="2">JB14</strain>
    </source>
</reference>
<keyword evidence="3" id="KW-1185">Reference proteome</keyword>
<evidence type="ECO:0000256" key="1">
    <source>
        <dbReference type="SAM" id="SignalP"/>
    </source>
</evidence>
<evidence type="ECO:0000313" key="2">
    <source>
        <dbReference type="EMBL" id="KAE9400415.1"/>
    </source>
</evidence>
<proteinExistence type="predicted"/>
<dbReference type="EMBL" id="ML769457">
    <property type="protein sequence ID" value="KAE9400415.1"/>
    <property type="molecule type" value="Genomic_DNA"/>
</dbReference>
<accession>A0A6A4HUP2</accession>
<keyword evidence="1" id="KW-0732">Signal</keyword>
<name>A0A6A4HUP2_9AGAR</name>
<sequence length="446" mass="49437">MCLPLWPSTLILATLVMELRQLQHERCVQLRYQQRARQCEVQGEVIHQAPTLRRMLKLEMAYMSMQLVAGPSCRPPPTAPKHIPVQESQQGRRSCSVKTRLNPLWQEISLPYIQSFNVFQPNNYNVHGFMPSFQGTGPALPAPLAQHQPLPAVAVFGLQPLAYPPQLPVHHAQIPSSHYPSLPQPFIHPGSYAAHPYYTNPPAAYPQYPQYAPPAGQNMPAQQGQGAEVAKVPGKNKKVWTLPSQIQANSTNAPFRAKHSFNVNIVNTLQAGWQTFIPLPMFGSKYNNSAFSTSIDIGCEWRQDCSQASLWLQDDSMELMSSQEWQIIAVNMPRLIEEEWIPEGYFAAGSDLAIEVAGMFANLFCLVTQQILNKRQSVATAEARKITEAAAASQVPALVSQQTSNTLNSNSHCGHVPFITLKWPLEASTSAPSAVGSTNLQTTRKK</sequence>
<feature type="chain" id="PRO_5025440305" evidence="1">
    <location>
        <begin position="25"/>
        <end position="446"/>
    </location>
</feature>
<organism evidence="2 3">
    <name type="scientific">Gymnopus androsaceus JB14</name>
    <dbReference type="NCBI Taxonomy" id="1447944"/>
    <lineage>
        <taxon>Eukaryota</taxon>
        <taxon>Fungi</taxon>
        <taxon>Dikarya</taxon>
        <taxon>Basidiomycota</taxon>
        <taxon>Agaricomycotina</taxon>
        <taxon>Agaricomycetes</taxon>
        <taxon>Agaricomycetidae</taxon>
        <taxon>Agaricales</taxon>
        <taxon>Marasmiineae</taxon>
        <taxon>Omphalotaceae</taxon>
        <taxon>Gymnopus</taxon>
    </lineage>
</organism>
<dbReference type="AlphaFoldDB" id="A0A6A4HUP2"/>